<feature type="domain" description="Isopropylmalate dehydrogenase-like" evidence="18">
    <location>
        <begin position="4"/>
        <end position="351"/>
    </location>
</feature>
<name>A0A9D0Z6G9_9FIRM</name>
<evidence type="ECO:0000256" key="12">
    <source>
        <dbReference type="ARBA" id="ARBA00023002"/>
    </source>
</evidence>
<dbReference type="EC" id="1.1.1.85" evidence="16"/>
<dbReference type="GO" id="GO:0051287">
    <property type="term" value="F:NAD binding"/>
    <property type="evidence" value="ECO:0007669"/>
    <property type="project" value="InterPro"/>
</dbReference>
<keyword evidence="9 16" id="KW-0028">Amino-acid biosynthesis</keyword>
<keyword evidence="14 16" id="KW-0100">Branched-chain amino acid biosynthesis</keyword>
<evidence type="ECO:0000259" key="18">
    <source>
        <dbReference type="SMART" id="SM01329"/>
    </source>
</evidence>
<comment type="cofactor">
    <cofactor evidence="16 17">
        <name>Mg(2+)</name>
        <dbReference type="ChEBI" id="CHEBI:18420"/>
    </cofactor>
    <cofactor evidence="16 17">
        <name>Mn(2+)</name>
        <dbReference type="ChEBI" id="CHEBI:29035"/>
    </cofactor>
    <text evidence="16 17">Binds 1 Mg(2+) or Mn(2+) ion per subunit.</text>
</comment>
<evidence type="ECO:0000256" key="3">
    <source>
        <dbReference type="ARBA" id="ARBA00004496"/>
    </source>
</evidence>
<feature type="binding site" evidence="16">
    <location>
        <position position="251"/>
    </location>
    <ligand>
        <name>Mg(2+)</name>
        <dbReference type="ChEBI" id="CHEBI:18420"/>
    </ligand>
</feature>
<dbReference type="SMART" id="SM01329">
    <property type="entry name" value="Iso_dh"/>
    <property type="match status" value="1"/>
</dbReference>
<feature type="binding site" evidence="16">
    <location>
        <begin position="281"/>
        <end position="293"/>
    </location>
    <ligand>
        <name>NAD(+)</name>
        <dbReference type="ChEBI" id="CHEBI:57540"/>
    </ligand>
</feature>
<evidence type="ECO:0000256" key="6">
    <source>
        <dbReference type="ARBA" id="ARBA00011738"/>
    </source>
</evidence>
<comment type="caution">
    <text evidence="19">The sequence shown here is derived from an EMBL/GenBank/DDBJ whole genome shotgun (WGS) entry which is preliminary data.</text>
</comment>
<feature type="binding site" evidence="16">
    <location>
        <position position="223"/>
    </location>
    <ligand>
        <name>substrate</name>
    </ligand>
</feature>
<feature type="binding site" evidence="16">
    <location>
        <begin position="76"/>
        <end position="89"/>
    </location>
    <ligand>
        <name>NAD(+)</name>
        <dbReference type="ChEBI" id="CHEBI:57540"/>
    </ligand>
</feature>
<dbReference type="AlphaFoldDB" id="A0A9D0Z6G9"/>
<sequence>MEYKIALVKGDGIGPEIVDSAVRVLEKIGQTFGHTFTCTPYLAGGCAIDATGIPLPQETVDGCLAADSVLLGAVGGPKWDKNPGNLRPEKALLGLRAALGLFTNLRPAKIYPALAGDCPLRPDIVANGFDMVMVRELTGGIYFGERGRRDGKYGPEAYDTEAYSVMEIERIARVAFETARKRRKNVISIDKANVLETSRLWRETVHRIAEEYPDVTCTDMLVDNAAMQLVRNPAQFDVVVTTNMFGDILSDEASQITGSIGLLPSASLGSTKRGLYEPIHGSAPDIAGQNKANPIATILSAAMMLRYSFDLGAEADAIEAAVDRVLNKGLRTADLGGGEASLGCTEMTDAILAEL</sequence>
<keyword evidence="12 16" id="KW-0560">Oxidoreductase</keyword>
<feature type="binding site" evidence="16">
    <location>
        <position position="247"/>
    </location>
    <ligand>
        <name>Mg(2+)</name>
        <dbReference type="ChEBI" id="CHEBI:18420"/>
    </ligand>
</feature>
<dbReference type="Proteomes" id="UP000886874">
    <property type="component" value="Unassembled WGS sequence"/>
</dbReference>
<dbReference type="NCBIfam" id="TIGR00169">
    <property type="entry name" value="leuB"/>
    <property type="match status" value="1"/>
</dbReference>
<evidence type="ECO:0000256" key="10">
    <source>
        <dbReference type="ARBA" id="ARBA00022723"/>
    </source>
</evidence>
<dbReference type="InterPro" id="IPR024084">
    <property type="entry name" value="IsoPropMal-DH-like_dom"/>
</dbReference>
<feature type="binding site" evidence="16">
    <location>
        <position position="106"/>
    </location>
    <ligand>
        <name>substrate</name>
    </ligand>
</feature>
<evidence type="ECO:0000256" key="13">
    <source>
        <dbReference type="ARBA" id="ARBA00023027"/>
    </source>
</evidence>
<dbReference type="EMBL" id="DVFN01000009">
    <property type="protein sequence ID" value="HIQ68805.1"/>
    <property type="molecule type" value="Genomic_DNA"/>
</dbReference>
<evidence type="ECO:0000313" key="20">
    <source>
        <dbReference type="Proteomes" id="UP000886874"/>
    </source>
</evidence>
<comment type="function">
    <text evidence="15 16 17">Catalyzes the oxidation of 3-carboxy-2-hydroxy-4-methylpentanoate (3-isopropylmalate) to 3-carboxy-4-methyl-2-oxopentanoate. The product decarboxylates to 4-methyl-2 oxopentanoate.</text>
</comment>
<dbReference type="GO" id="GO:0000287">
    <property type="term" value="F:magnesium ion binding"/>
    <property type="evidence" value="ECO:0007669"/>
    <property type="project" value="InterPro"/>
</dbReference>
<proteinExistence type="inferred from homology"/>
<dbReference type="SUPFAM" id="SSF53659">
    <property type="entry name" value="Isocitrate/Isopropylmalate dehydrogenase-like"/>
    <property type="match status" value="1"/>
</dbReference>
<evidence type="ECO:0000256" key="5">
    <source>
        <dbReference type="ARBA" id="ARBA00008319"/>
    </source>
</evidence>
<comment type="subcellular location">
    <subcellularLocation>
        <location evidence="3 16">Cytoplasm</location>
    </subcellularLocation>
</comment>
<reference evidence="19" key="2">
    <citation type="journal article" date="2021" name="PeerJ">
        <title>Extensive microbial diversity within the chicken gut microbiome revealed by metagenomics and culture.</title>
        <authorList>
            <person name="Gilroy R."/>
            <person name="Ravi A."/>
            <person name="Getino M."/>
            <person name="Pursley I."/>
            <person name="Horton D.L."/>
            <person name="Alikhan N.F."/>
            <person name="Baker D."/>
            <person name="Gharbi K."/>
            <person name="Hall N."/>
            <person name="Watson M."/>
            <person name="Adriaenssens E.M."/>
            <person name="Foster-Nyarko E."/>
            <person name="Jarju S."/>
            <person name="Secka A."/>
            <person name="Antonio M."/>
            <person name="Oren A."/>
            <person name="Chaudhuri R.R."/>
            <person name="La Ragione R."/>
            <person name="Hildebrand F."/>
            <person name="Pallen M.J."/>
        </authorList>
    </citation>
    <scope>NUCLEOTIDE SEQUENCE</scope>
    <source>
        <strain evidence="19">ChiSjej2B20-13462</strain>
    </source>
</reference>
<protein>
    <recommendedName>
        <fullName evidence="16">3-isopropylmalate dehydrogenase</fullName>
        <ecNumber evidence="16">1.1.1.85</ecNumber>
    </recommendedName>
    <alternativeName>
        <fullName evidence="16">3-IPM-DH</fullName>
    </alternativeName>
    <alternativeName>
        <fullName evidence="16">Beta-IPM dehydrogenase</fullName>
        <shortName evidence="16">IMDH</shortName>
    </alternativeName>
</protein>
<keyword evidence="16" id="KW-0464">Manganese</keyword>
<dbReference type="PANTHER" id="PTHR42979:SF1">
    <property type="entry name" value="3-ISOPROPYLMALATE DEHYDROGENASE"/>
    <property type="match status" value="1"/>
</dbReference>
<dbReference type="GO" id="GO:0005829">
    <property type="term" value="C:cytosol"/>
    <property type="evidence" value="ECO:0007669"/>
    <property type="project" value="TreeGrafter"/>
</dbReference>
<dbReference type="GO" id="GO:0009098">
    <property type="term" value="P:L-leucine biosynthetic process"/>
    <property type="evidence" value="ECO:0007669"/>
    <property type="project" value="UniProtKB-UniRule"/>
</dbReference>
<evidence type="ECO:0000256" key="15">
    <source>
        <dbReference type="ARBA" id="ARBA00023577"/>
    </source>
</evidence>
<feature type="binding site" evidence="16">
    <location>
        <position position="223"/>
    </location>
    <ligand>
        <name>Mg(2+)</name>
        <dbReference type="ChEBI" id="CHEBI:18420"/>
    </ligand>
</feature>
<evidence type="ECO:0000256" key="14">
    <source>
        <dbReference type="ARBA" id="ARBA00023304"/>
    </source>
</evidence>
<evidence type="ECO:0000256" key="17">
    <source>
        <dbReference type="RuleBase" id="RU004445"/>
    </source>
</evidence>
<dbReference type="GO" id="GO:0003862">
    <property type="term" value="F:3-isopropylmalate dehydrogenase activity"/>
    <property type="evidence" value="ECO:0007669"/>
    <property type="project" value="UniProtKB-UniRule"/>
</dbReference>
<evidence type="ECO:0000256" key="9">
    <source>
        <dbReference type="ARBA" id="ARBA00022605"/>
    </source>
</evidence>
<comment type="subunit">
    <text evidence="6 16 17">Homodimer.</text>
</comment>
<feature type="site" description="Important for catalysis" evidence="16">
    <location>
        <position position="191"/>
    </location>
</feature>
<keyword evidence="7 16" id="KW-0432">Leucine biosynthesis</keyword>
<comment type="catalytic activity">
    <reaction evidence="1 16 17">
        <text>(2R,3S)-3-isopropylmalate + NAD(+) = 4-methyl-2-oxopentanoate + CO2 + NADH</text>
        <dbReference type="Rhea" id="RHEA:32271"/>
        <dbReference type="ChEBI" id="CHEBI:16526"/>
        <dbReference type="ChEBI" id="CHEBI:17865"/>
        <dbReference type="ChEBI" id="CHEBI:35121"/>
        <dbReference type="ChEBI" id="CHEBI:57540"/>
        <dbReference type="ChEBI" id="CHEBI:57945"/>
        <dbReference type="EC" id="1.1.1.85"/>
    </reaction>
</comment>
<gene>
    <name evidence="16 19" type="primary">leuB</name>
    <name evidence="19" type="ORF">IAA67_00510</name>
</gene>
<evidence type="ECO:0000256" key="7">
    <source>
        <dbReference type="ARBA" id="ARBA00022430"/>
    </source>
</evidence>
<dbReference type="PANTHER" id="PTHR42979">
    <property type="entry name" value="3-ISOPROPYLMALATE DEHYDROGENASE"/>
    <property type="match status" value="1"/>
</dbReference>
<keyword evidence="8 16" id="KW-0963">Cytoplasm</keyword>
<evidence type="ECO:0000256" key="11">
    <source>
        <dbReference type="ARBA" id="ARBA00022842"/>
    </source>
</evidence>
<comment type="similarity">
    <text evidence="5 16">Belongs to the isocitrate and isopropylmalate dehydrogenases family. LeuB type 1 subfamily.</text>
</comment>
<keyword evidence="13 16" id="KW-0520">NAD</keyword>
<comment type="pathway">
    <text evidence="4 16 17">Amino-acid biosynthesis; L-leucine biosynthesis; L-leucine from 3-methyl-2-oxobutanoate: step 3/4.</text>
</comment>
<feature type="site" description="Important for catalysis" evidence="16">
    <location>
        <position position="142"/>
    </location>
</feature>
<evidence type="ECO:0000256" key="1">
    <source>
        <dbReference type="ARBA" id="ARBA00000624"/>
    </source>
</evidence>
<dbReference type="HAMAP" id="MF_01033">
    <property type="entry name" value="LeuB_type1"/>
    <property type="match status" value="1"/>
</dbReference>
<dbReference type="InterPro" id="IPR004429">
    <property type="entry name" value="Isopropylmalate_DH"/>
</dbReference>
<feature type="binding site" evidence="16">
    <location>
        <position position="135"/>
    </location>
    <ligand>
        <name>substrate</name>
    </ligand>
</feature>
<keyword evidence="10 16" id="KW-0479">Metal-binding</keyword>
<accession>A0A9D0Z6G9</accession>
<evidence type="ECO:0000256" key="16">
    <source>
        <dbReference type="HAMAP-Rule" id="MF_01033"/>
    </source>
</evidence>
<feature type="binding site" evidence="16">
    <location>
        <position position="96"/>
    </location>
    <ligand>
        <name>substrate</name>
    </ligand>
</feature>
<dbReference type="FunFam" id="3.40.718.10:FF:000028">
    <property type="entry name" value="3-isopropylmalate dehydrogenase"/>
    <property type="match status" value="1"/>
</dbReference>
<evidence type="ECO:0000313" key="19">
    <source>
        <dbReference type="EMBL" id="HIQ68805.1"/>
    </source>
</evidence>
<dbReference type="InterPro" id="IPR019818">
    <property type="entry name" value="IsoCit/isopropylmalate_DH_CS"/>
</dbReference>
<evidence type="ECO:0000256" key="8">
    <source>
        <dbReference type="ARBA" id="ARBA00022490"/>
    </source>
</evidence>
<keyword evidence="11 16" id="KW-0460">Magnesium</keyword>
<dbReference type="Gene3D" id="3.40.718.10">
    <property type="entry name" value="Isopropylmalate Dehydrogenase"/>
    <property type="match status" value="1"/>
</dbReference>
<dbReference type="Pfam" id="PF00180">
    <property type="entry name" value="Iso_dh"/>
    <property type="match status" value="1"/>
</dbReference>
<evidence type="ECO:0000256" key="4">
    <source>
        <dbReference type="ARBA" id="ARBA00004762"/>
    </source>
</evidence>
<reference evidence="19" key="1">
    <citation type="submission" date="2020-10" db="EMBL/GenBank/DDBJ databases">
        <authorList>
            <person name="Gilroy R."/>
        </authorList>
    </citation>
    <scope>NUCLEOTIDE SEQUENCE</scope>
    <source>
        <strain evidence="19">ChiSjej2B20-13462</strain>
    </source>
</reference>
<comment type="cofactor">
    <cofactor evidence="2">
        <name>Mn(2+)</name>
        <dbReference type="ChEBI" id="CHEBI:29035"/>
    </cofactor>
</comment>
<organism evidence="19 20">
    <name type="scientific">Candidatus Avoscillospira stercorigallinarum</name>
    <dbReference type="NCBI Taxonomy" id="2840708"/>
    <lineage>
        <taxon>Bacteria</taxon>
        <taxon>Bacillati</taxon>
        <taxon>Bacillota</taxon>
        <taxon>Clostridia</taxon>
        <taxon>Eubacteriales</taxon>
        <taxon>Oscillospiraceae</taxon>
        <taxon>Oscillospiraceae incertae sedis</taxon>
        <taxon>Candidatus Avoscillospira</taxon>
    </lineage>
</organism>
<dbReference type="PROSITE" id="PS00470">
    <property type="entry name" value="IDH_IMDH"/>
    <property type="match status" value="1"/>
</dbReference>
<evidence type="ECO:0000256" key="2">
    <source>
        <dbReference type="ARBA" id="ARBA00001936"/>
    </source>
</evidence>